<dbReference type="PANTHER" id="PTHR30290:SF34">
    <property type="entry name" value="ABC TRANSPORTER, PERIPLASMIC OLIGO-PEPTIDE BINDING PROTEIN, PUTATIVE-RELATED"/>
    <property type="match status" value="1"/>
</dbReference>
<dbReference type="Proteomes" id="UP000037210">
    <property type="component" value="Unassembled WGS sequence"/>
</dbReference>
<dbReference type="Gene3D" id="3.40.190.10">
    <property type="entry name" value="Periplasmic binding protein-like II"/>
    <property type="match status" value="1"/>
</dbReference>
<dbReference type="AlphaFoldDB" id="A0A0M0BMP4"/>
<dbReference type="InterPro" id="IPR000914">
    <property type="entry name" value="SBP_5_dom"/>
</dbReference>
<reference evidence="2 3" key="1">
    <citation type="submission" date="2015-06" db="EMBL/GenBank/DDBJ databases">
        <title>New insights into the roles of widespread benthic archaea in carbon and nitrogen cycling.</title>
        <authorList>
            <person name="Lazar C.S."/>
            <person name="Baker B.J."/>
            <person name="Seitz K.W."/>
            <person name="Hyde A.S."/>
            <person name="Dick G.J."/>
            <person name="Hinrichs K.-U."/>
            <person name="Teske A.P."/>
        </authorList>
    </citation>
    <scope>NUCLEOTIDE SEQUENCE [LARGE SCALE GENOMIC DNA]</scope>
    <source>
        <strain evidence="2">DG-45</strain>
    </source>
</reference>
<proteinExistence type="predicted"/>
<feature type="non-terminal residue" evidence="2">
    <location>
        <position position="301"/>
    </location>
</feature>
<accession>A0A0M0BMP4</accession>
<comment type="caution">
    <text evidence="2">The sequence shown here is derived from an EMBL/GenBank/DDBJ whole genome shotgun (WGS) entry which is preliminary data.</text>
</comment>
<dbReference type="SUPFAM" id="SSF53850">
    <property type="entry name" value="Periplasmic binding protein-like II"/>
    <property type="match status" value="1"/>
</dbReference>
<dbReference type="GO" id="GO:1904680">
    <property type="term" value="F:peptide transmembrane transporter activity"/>
    <property type="evidence" value="ECO:0007669"/>
    <property type="project" value="TreeGrafter"/>
</dbReference>
<name>A0A0M0BMP4_9ARCH</name>
<dbReference type="GO" id="GO:0015833">
    <property type="term" value="P:peptide transport"/>
    <property type="evidence" value="ECO:0007669"/>
    <property type="project" value="TreeGrafter"/>
</dbReference>
<feature type="domain" description="Solute-binding protein family 5" evidence="1">
    <location>
        <begin position="63"/>
        <end position="301"/>
    </location>
</feature>
<evidence type="ECO:0000259" key="1">
    <source>
        <dbReference type="Pfam" id="PF00496"/>
    </source>
</evidence>
<protein>
    <recommendedName>
        <fullName evidence="1">Solute-binding protein family 5 domain-containing protein</fullName>
    </recommendedName>
</protein>
<dbReference type="EMBL" id="LFWZ01000058">
    <property type="protein sequence ID" value="KON29605.1"/>
    <property type="molecule type" value="Genomic_DNA"/>
</dbReference>
<evidence type="ECO:0000313" key="2">
    <source>
        <dbReference type="EMBL" id="KON29605.1"/>
    </source>
</evidence>
<evidence type="ECO:0000313" key="3">
    <source>
        <dbReference type="Proteomes" id="UP000037210"/>
    </source>
</evidence>
<dbReference type="InterPro" id="IPR039424">
    <property type="entry name" value="SBP_5"/>
</dbReference>
<sequence>MPPEAPEAPTPELLTDPTTLIFGTDFAEAVSLDPARAYEFWSCQIVHCLYDTLVTFERGDLTEVKPELAESWEISEDGLVWTFHLRQGLTFPSGTPVNAEAVAFSFNRACKLEQAAGWVLTQFGMEDGSTVAIDEYTVQITLDQKYAPLLYLSCIAFTTASVVDPVVVMENEQEGDMGGSWMTDHSAGNGPYILDKWERGTEIVLKANENYWKGDPSLKTILVKQITEPADQRMMLERGDIDIAWNLPADMIDDLQGVKGIEIDEEPVFTQNYIGMNVGVEPLGDERVRQAIRWSIDYDGI</sequence>
<dbReference type="PANTHER" id="PTHR30290">
    <property type="entry name" value="PERIPLASMIC BINDING COMPONENT OF ABC TRANSPORTER"/>
    <property type="match status" value="1"/>
</dbReference>
<dbReference type="Gene3D" id="3.90.76.10">
    <property type="entry name" value="Dipeptide-binding Protein, Domain 1"/>
    <property type="match status" value="1"/>
</dbReference>
<dbReference type="CDD" id="cd08512">
    <property type="entry name" value="PBP2_NikA_DppA_OppA_like_7"/>
    <property type="match status" value="1"/>
</dbReference>
<organism evidence="2 3">
    <name type="scientific">miscellaneous Crenarchaeota group-15 archaeon DG-45</name>
    <dbReference type="NCBI Taxonomy" id="1685127"/>
    <lineage>
        <taxon>Archaea</taxon>
        <taxon>Candidatus Bathyarchaeota</taxon>
        <taxon>MCG-15</taxon>
    </lineage>
</organism>
<dbReference type="Pfam" id="PF00496">
    <property type="entry name" value="SBP_bac_5"/>
    <property type="match status" value="1"/>
</dbReference>
<dbReference type="Gene3D" id="3.10.105.10">
    <property type="entry name" value="Dipeptide-binding Protein, Domain 3"/>
    <property type="match status" value="1"/>
</dbReference>
<gene>
    <name evidence="2" type="ORF">AC482_06015</name>
</gene>